<dbReference type="EMBL" id="JACHLK010000001">
    <property type="protein sequence ID" value="MBB6557607.1"/>
    <property type="molecule type" value="Genomic_DNA"/>
</dbReference>
<organism evidence="6 7">
    <name type="scientific">Acidovorax soli</name>
    <dbReference type="NCBI Taxonomy" id="592050"/>
    <lineage>
        <taxon>Bacteria</taxon>
        <taxon>Pseudomonadati</taxon>
        <taxon>Pseudomonadota</taxon>
        <taxon>Betaproteobacteria</taxon>
        <taxon>Burkholderiales</taxon>
        <taxon>Comamonadaceae</taxon>
        <taxon>Acidovorax</taxon>
    </lineage>
</organism>
<dbReference type="GO" id="GO:0008800">
    <property type="term" value="F:beta-lactamase activity"/>
    <property type="evidence" value="ECO:0007669"/>
    <property type="project" value="UniProtKB-EC"/>
</dbReference>
<comment type="catalytic activity">
    <reaction evidence="1">
        <text>a beta-lactam + H2O = a substituted beta-amino acid</text>
        <dbReference type="Rhea" id="RHEA:20401"/>
        <dbReference type="ChEBI" id="CHEBI:15377"/>
        <dbReference type="ChEBI" id="CHEBI:35627"/>
        <dbReference type="ChEBI" id="CHEBI:140347"/>
        <dbReference type="EC" id="3.5.2.6"/>
    </reaction>
</comment>
<keyword evidence="4" id="KW-0732">Signal</keyword>
<dbReference type="PANTHER" id="PTHR35333">
    <property type="entry name" value="BETA-LACTAMASE"/>
    <property type="match status" value="1"/>
</dbReference>
<evidence type="ECO:0000256" key="2">
    <source>
        <dbReference type="ARBA" id="ARBA00009009"/>
    </source>
</evidence>
<keyword evidence="7" id="KW-1185">Reference proteome</keyword>
<comment type="caution">
    <text evidence="6">The sequence shown here is derived from an EMBL/GenBank/DDBJ whole genome shotgun (WGS) entry which is preliminary data.</text>
</comment>
<evidence type="ECO:0000313" key="6">
    <source>
        <dbReference type="EMBL" id="MBB6557607.1"/>
    </source>
</evidence>
<dbReference type="Proteomes" id="UP000575083">
    <property type="component" value="Unassembled WGS sequence"/>
</dbReference>
<evidence type="ECO:0000256" key="3">
    <source>
        <dbReference type="ARBA" id="ARBA00012865"/>
    </source>
</evidence>
<evidence type="ECO:0000256" key="4">
    <source>
        <dbReference type="SAM" id="SignalP"/>
    </source>
</evidence>
<gene>
    <name evidence="6" type="ORF">HNP48_000271</name>
</gene>
<accession>A0A7X0P955</accession>
<reference evidence="6 7" key="1">
    <citation type="submission" date="2020-08" db="EMBL/GenBank/DDBJ databases">
        <title>Functional genomics of gut bacteria from endangered species of beetles.</title>
        <authorList>
            <person name="Carlos-Shanley C."/>
        </authorList>
    </citation>
    <scope>NUCLEOTIDE SEQUENCE [LARGE SCALE GENOMIC DNA]</scope>
    <source>
        <strain evidence="6 7">S00198</strain>
    </source>
</reference>
<evidence type="ECO:0000313" key="7">
    <source>
        <dbReference type="Proteomes" id="UP000575083"/>
    </source>
</evidence>
<dbReference type="Gene3D" id="3.40.710.10">
    <property type="entry name" value="DD-peptidase/beta-lactamase superfamily"/>
    <property type="match status" value="1"/>
</dbReference>
<dbReference type="RefSeq" id="WP_311773789.1">
    <property type="nucleotide sequence ID" value="NZ_JACHLK010000001.1"/>
</dbReference>
<name>A0A7X0P955_9BURK</name>
<evidence type="ECO:0000259" key="5">
    <source>
        <dbReference type="Pfam" id="PF13354"/>
    </source>
</evidence>
<feature type="signal peptide" evidence="4">
    <location>
        <begin position="1"/>
        <end position="24"/>
    </location>
</feature>
<dbReference type="InterPro" id="IPR000871">
    <property type="entry name" value="Beta-lactam_class-A"/>
</dbReference>
<sequence>MPAIARPVPALLLALALAAGAARAQGVPSPPPAWPELLQAELVQVAAQNTAGIGVYVRDLETGIAVSHRGMERWYLASTVKVPVALAVLQAVERGDFTLDTPLRVRASDYVDGAGQTNAKPVGRALSVRYLLEQMLIYSDNTASDMLIGLVGIRAVNALVQQLVPQGFERITSLADVRRHAYGQLTPQASHLSGHDFLVIKQQRSDADRLQVLSRLLQVPVASFRLPSVGEAFEAYYAEGLNSGRLDAYADLLELLVGGKIVNAGHTRYLLSVMERVQTGVHRVQAGLPKTARFAHKTGTQRARTCDSGLVTVPRLGRDRRVIVVACTRGELSSARSDRALRDVGAALCQSGLLTDGRTHDPECPPVARVVHRADPGER</sequence>
<dbReference type="EC" id="3.5.2.6" evidence="3"/>
<dbReference type="GO" id="GO:0046677">
    <property type="term" value="P:response to antibiotic"/>
    <property type="evidence" value="ECO:0007669"/>
    <property type="project" value="InterPro"/>
</dbReference>
<proteinExistence type="inferred from homology"/>
<dbReference type="PANTHER" id="PTHR35333:SF3">
    <property type="entry name" value="BETA-LACTAMASE-TYPE TRANSPEPTIDASE FOLD CONTAINING PROTEIN"/>
    <property type="match status" value="1"/>
</dbReference>
<feature type="domain" description="Beta-lactamase class A catalytic" evidence="5">
    <location>
        <begin position="54"/>
        <end position="326"/>
    </location>
</feature>
<feature type="chain" id="PRO_5031519014" description="beta-lactamase" evidence="4">
    <location>
        <begin position="25"/>
        <end position="379"/>
    </location>
</feature>
<dbReference type="Pfam" id="PF13354">
    <property type="entry name" value="Beta-lactamase2"/>
    <property type="match status" value="1"/>
</dbReference>
<dbReference type="GO" id="GO:0030655">
    <property type="term" value="P:beta-lactam antibiotic catabolic process"/>
    <property type="evidence" value="ECO:0007669"/>
    <property type="project" value="InterPro"/>
</dbReference>
<keyword evidence="6" id="KW-0378">Hydrolase</keyword>
<dbReference type="SUPFAM" id="SSF56601">
    <property type="entry name" value="beta-lactamase/transpeptidase-like"/>
    <property type="match status" value="1"/>
</dbReference>
<dbReference type="PRINTS" id="PR00118">
    <property type="entry name" value="BLACTAMASEA"/>
</dbReference>
<protein>
    <recommendedName>
        <fullName evidence="3">beta-lactamase</fullName>
        <ecNumber evidence="3">3.5.2.6</ecNumber>
    </recommendedName>
</protein>
<dbReference type="InterPro" id="IPR045155">
    <property type="entry name" value="Beta-lactam_cat"/>
</dbReference>
<comment type="similarity">
    <text evidence="2">Belongs to the class-A beta-lactamase family.</text>
</comment>
<dbReference type="AlphaFoldDB" id="A0A7X0P955"/>
<evidence type="ECO:0000256" key="1">
    <source>
        <dbReference type="ARBA" id="ARBA00001526"/>
    </source>
</evidence>
<dbReference type="InterPro" id="IPR012338">
    <property type="entry name" value="Beta-lactam/transpept-like"/>
</dbReference>